<accession>A0ABW4FKD9</accession>
<dbReference type="RefSeq" id="WP_343970590.1">
    <property type="nucleotide sequence ID" value="NZ_BAAAJG010000002.1"/>
</dbReference>
<evidence type="ECO:0000256" key="2">
    <source>
        <dbReference type="SAM" id="MobiDB-lite"/>
    </source>
</evidence>
<dbReference type="PANTHER" id="PTHR33392">
    <property type="entry name" value="POLYISOPRENYL-TEICHOIC ACID--PEPTIDOGLYCAN TEICHOIC ACID TRANSFERASE TAGU"/>
    <property type="match status" value="1"/>
</dbReference>
<dbReference type="PANTHER" id="PTHR33392:SF6">
    <property type="entry name" value="POLYISOPRENYL-TEICHOIC ACID--PEPTIDOGLYCAN TEICHOIC ACID TRANSFERASE TAGU"/>
    <property type="match status" value="1"/>
</dbReference>
<dbReference type="InterPro" id="IPR027381">
    <property type="entry name" value="LytR/CpsA/Psr_C"/>
</dbReference>
<keyword evidence="6" id="KW-1185">Reference proteome</keyword>
<comment type="caution">
    <text evidence="5">The sequence shown here is derived from an EMBL/GenBank/DDBJ whole genome shotgun (WGS) entry which is preliminary data.</text>
</comment>
<dbReference type="Gene3D" id="3.30.70.2390">
    <property type="match status" value="1"/>
</dbReference>
<feature type="compositionally biased region" description="Low complexity" evidence="2">
    <location>
        <begin position="620"/>
        <end position="633"/>
    </location>
</feature>
<reference evidence="6" key="1">
    <citation type="journal article" date="2019" name="Int. J. Syst. Evol. Microbiol.">
        <title>The Global Catalogue of Microorganisms (GCM) 10K type strain sequencing project: providing services to taxonomists for standard genome sequencing and annotation.</title>
        <authorList>
            <consortium name="The Broad Institute Genomics Platform"/>
            <consortium name="The Broad Institute Genome Sequencing Center for Infectious Disease"/>
            <person name="Wu L."/>
            <person name="Ma J."/>
        </authorList>
    </citation>
    <scope>NUCLEOTIDE SEQUENCE [LARGE SCALE GENOMIC DNA]</scope>
    <source>
        <strain evidence="6">JCM 12165</strain>
    </source>
</reference>
<dbReference type="InterPro" id="IPR004474">
    <property type="entry name" value="LytR_CpsA_psr"/>
</dbReference>
<organism evidence="5 6">
    <name type="scientific">Pseudonocardia aurantiaca</name>
    <dbReference type="NCBI Taxonomy" id="75290"/>
    <lineage>
        <taxon>Bacteria</taxon>
        <taxon>Bacillati</taxon>
        <taxon>Actinomycetota</taxon>
        <taxon>Actinomycetes</taxon>
        <taxon>Pseudonocardiales</taxon>
        <taxon>Pseudonocardiaceae</taxon>
        <taxon>Pseudonocardia</taxon>
    </lineage>
</organism>
<dbReference type="Pfam" id="PF03816">
    <property type="entry name" value="LytR_cpsA_psr"/>
    <property type="match status" value="1"/>
</dbReference>
<sequence length="1181" mass="120743">MEDGLDRAQRFTGPGGDGGRRRAREEESPDDVLARHGLLGSQPAGRAARRRALDEQEASDRRAALDRFGPVGTDHRTGGGRGHDDPPARPRRSRPGPADDLGQTWSATGTGRRRAAEPGSSNGSGQARHGSAEPWSEAPPLPPDRSGSARAPRSAEPGGRRRAPDPTPDPYRPGPEATGGRRRAVEPPRRPDPDASVAGTRATRRPGAEGTGGTRRAPAEPNGSGYSPTGSTRAARRRAAEGTGAQSATPKSTGSVRRAGTEPSRRQAPPVGPAEGTRASRHAGAESGSGRHDAAPEATRAAVRRPPPAEEPSRAGSDAASGRHGAAPEATRATRRPTAEGTGGTRRAADGAGGSFGTPAATTRSSRGPAPEGTGGTRRAAPEPPGGRFAAPEATRATRRPSVDGTGGARRSTADSRNPDPPAAATRATRRASVDGTGGSRRRPDGGIQHGVQQAPPESVPAARRTGAPADATRASAQPATEASGSRRAAPGGRTSAESGSGRFGASSEATRAVRRPTSEGTGGTRRADPEPTRGQRLPATDAPRRPDAVNGSGGSGTTAEATRALRAPRQPEPEPAGAEATRAVRRPDVRQPRGAGAPEAAATTRVRAVPGRAAGSDTVGAGAEATAVVQAGGRRRARDDGPERPDVAGSATTRVRAQPRNGAAPDRSERAEMARRAEREEDHSTRASRIDETLTRLTAAHAGLTLSARDDDEPPVPRRRIRLTPGRIVAGALALVVLAATTFGWGAKTWLETGVRDAAALDLESSAIVDATAQAGDENVLVVGSEPGVAQPSGAESPTPRADTIAVTHIPAGGGPVTVVSFPNDLEINRPPCERWDPETASYLDETIRAEPRTDLASALDLGGPRCVTRVVQQLSGLAITKYVGLDIDSVRALTDAVGGAEVCVPQPVLDGLLGPVVPDAGTNRIEGVRVADFVRAGDVAGDPSPEYGRVERQQQVLAAVLQQSVSDTALLDVGRLAALRTALGKAVVTDGVSIDELLALSLTLHRLDANGVTFAPVPTTEANNRGNAVLRDAEAADLFAAVRKDAPLPTQAGDPAGSSGPSPSDVTVEVFNGSDRSGLAGQVSETLRSLGFGVGDVASADEPSAQTVIRFSPDQAAAAALLAATVPSATSVPDPGATGVLQLVLGRSFDDVVRAPSEPIALQATTTAPVAQVPSAACS</sequence>
<dbReference type="Proteomes" id="UP001597145">
    <property type="component" value="Unassembled WGS sequence"/>
</dbReference>
<feature type="compositionally biased region" description="Basic and acidic residues" evidence="2">
    <location>
        <begin position="638"/>
        <end position="647"/>
    </location>
</feature>
<dbReference type="EMBL" id="JBHUCP010000009">
    <property type="protein sequence ID" value="MFD1530794.1"/>
    <property type="molecule type" value="Genomic_DNA"/>
</dbReference>
<feature type="region of interest" description="Disordered" evidence="2">
    <location>
        <begin position="1"/>
        <end position="688"/>
    </location>
</feature>
<evidence type="ECO:0000256" key="1">
    <source>
        <dbReference type="ARBA" id="ARBA00006068"/>
    </source>
</evidence>
<feature type="domain" description="Cell envelope-related transcriptional attenuator" evidence="3">
    <location>
        <begin position="802"/>
        <end position="966"/>
    </location>
</feature>
<feature type="compositionally biased region" description="Basic and acidic residues" evidence="2">
    <location>
        <begin position="667"/>
        <end position="688"/>
    </location>
</feature>
<feature type="compositionally biased region" description="Basic and acidic residues" evidence="2">
    <location>
        <begin position="73"/>
        <end position="88"/>
    </location>
</feature>
<evidence type="ECO:0000313" key="6">
    <source>
        <dbReference type="Proteomes" id="UP001597145"/>
    </source>
</evidence>
<feature type="compositionally biased region" description="Polar residues" evidence="2">
    <location>
        <begin position="244"/>
        <end position="255"/>
    </location>
</feature>
<dbReference type="InterPro" id="IPR050922">
    <property type="entry name" value="LytR/CpsA/Psr_CW_biosynth"/>
</dbReference>
<proteinExistence type="inferred from homology"/>
<protein>
    <submittedName>
        <fullName evidence="5">LCP family protein</fullName>
    </submittedName>
</protein>
<feature type="compositionally biased region" description="Basic and acidic residues" evidence="2">
    <location>
        <begin position="51"/>
        <end position="65"/>
    </location>
</feature>
<dbReference type="NCBIfam" id="TIGR00350">
    <property type="entry name" value="lytR_cpsA_psr"/>
    <property type="match status" value="1"/>
</dbReference>
<name>A0ABW4FKD9_9PSEU</name>
<comment type="similarity">
    <text evidence="1">Belongs to the LytR/CpsA/Psr (LCP) family.</text>
</comment>
<dbReference type="Gene3D" id="3.40.630.190">
    <property type="entry name" value="LCP protein"/>
    <property type="match status" value="1"/>
</dbReference>
<evidence type="ECO:0000259" key="4">
    <source>
        <dbReference type="Pfam" id="PF13399"/>
    </source>
</evidence>
<feature type="domain" description="LytR/CpsA/Psr regulator C-terminal" evidence="4">
    <location>
        <begin position="1067"/>
        <end position="1151"/>
    </location>
</feature>
<gene>
    <name evidence="5" type="ORF">ACFSCY_15205</name>
</gene>
<feature type="compositionally biased region" description="Polar residues" evidence="2">
    <location>
        <begin position="475"/>
        <end position="484"/>
    </location>
</feature>
<feature type="compositionally biased region" description="Basic and acidic residues" evidence="2">
    <location>
        <begin position="183"/>
        <end position="193"/>
    </location>
</feature>
<evidence type="ECO:0000313" key="5">
    <source>
        <dbReference type="EMBL" id="MFD1530794.1"/>
    </source>
</evidence>
<dbReference type="Pfam" id="PF13399">
    <property type="entry name" value="LytR_C"/>
    <property type="match status" value="1"/>
</dbReference>
<evidence type="ECO:0000259" key="3">
    <source>
        <dbReference type="Pfam" id="PF03816"/>
    </source>
</evidence>